<proteinExistence type="predicted"/>
<accession>A0ABD6CFN1</accession>
<evidence type="ECO:0000259" key="1">
    <source>
        <dbReference type="Pfam" id="PF00149"/>
    </source>
</evidence>
<evidence type="ECO:0000313" key="3">
    <source>
        <dbReference type="Proteomes" id="UP001597119"/>
    </source>
</evidence>
<dbReference type="PIRSF" id="PIRSF000887">
    <property type="entry name" value="Pesterase_MJ0037"/>
    <property type="match status" value="1"/>
</dbReference>
<dbReference type="EMBL" id="JBHUDJ010000014">
    <property type="protein sequence ID" value="MFD1588995.1"/>
    <property type="molecule type" value="Genomic_DNA"/>
</dbReference>
<dbReference type="CDD" id="cd07391">
    <property type="entry name" value="MPP_PF1019"/>
    <property type="match status" value="1"/>
</dbReference>
<evidence type="ECO:0000313" key="2">
    <source>
        <dbReference type="EMBL" id="MFD1588995.1"/>
    </source>
</evidence>
<dbReference type="AlphaFoldDB" id="A0ABD6CFN1"/>
<dbReference type="Proteomes" id="UP001597119">
    <property type="component" value="Unassembled WGS sequence"/>
</dbReference>
<dbReference type="InterPro" id="IPR024173">
    <property type="entry name" value="Pesterase_MJ0037-like"/>
</dbReference>
<sequence length="251" mass="26732">MAVEPVPGEPAAVADLPDGRALVLADFHAGLEVGLRYDGVEIRSRADERRASVLDLLDRTGADRLVFLGDLQHAIGEPDAEESDELHQLLAATTERVDVTIVKGNHDGDIDTVVAEGDFGVEVTPGHGVRLGDVGFAHGHTWPSPDVLAAEVVCVGHEHPKVRLEDEVGGSRAERAWLRGGLDPAPFRDQFGDDLAIDGELVVFPGFNDLLGGTWVNVEGQGFLAPFLPAGLADAQAYLLDGTRLGPYQQV</sequence>
<dbReference type="Gene3D" id="3.60.21.10">
    <property type="match status" value="1"/>
</dbReference>
<keyword evidence="3" id="KW-1185">Reference proteome</keyword>
<gene>
    <name evidence="2" type="ORF">ACFR9U_18605</name>
</gene>
<feature type="domain" description="Calcineurin-like phosphoesterase" evidence="1">
    <location>
        <begin position="20"/>
        <end position="140"/>
    </location>
</feature>
<name>A0ABD6CFN1_9EURY</name>
<comment type="caution">
    <text evidence="2">The sequence shown here is derived from an EMBL/GenBank/DDBJ whole genome shotgun (WGS) entry which is preliminary data.</text>
</comment>
<dbReference type="PANTHER" id="PTHR39323:SF1">
    <property type="entry name" value="BLR1149 PROTEIN"/>
    <property type="match status" value="1"/>
</dbReference>
<dbReference type="SUPFAM" id="SSF56300">
    <property type="entry name" value="Metallo-dependent phosphatases"/>
    <property type="match status" value="1"/>
</dbReference>
<protein>
    <submittedName>
        <fullName evidence="2">Metallophosphoesterase</fullName>
    </submittedName>
</protein>
<dbReference type="RefSeq" id="WP_247378646.1">
    <property type="nucleotide sequence ID" value="NZ_JALLGV010000005.1"/>
</dbReference>
<dbReference type="InterPro" id="IPR029052">
    <property type="entry name" value="Metallo-depent_PP-like"/>
</dbReference>
<organism evidence="2 3">
    <name type="scientific">Halorientalis brevis</name>
    <dbReference type="NCBI Taxonomy" id="1126241"/>
    <lineage>
        <taxon>Archaea</taxon>
        <taxon>Methanobacteriati</taxon>
        <taxon>Methanobacteriota</taxon>
        <taxon>Stenosarchaea group</taxon>
        <taxon>Halobacteria</taxon>
        <taxon>Halobacteriales</taxon>
        <taxon>Haloarculaceae</taxon>
        <taxon>Halorientalis</taxon>
    </lineage>
</organism>
<dbReference type="InterPro" id="IPR004843">
    <property type="entry name" value="Calcineurin-like_PHP"/>
</dbReference>
<dbReference type="PANTHER" id="PTHR39323">
    <property type="entry name" value="BLR1149 PROTEIN"/>
    <property type="match status" value="1"/>
</dbReference>
<dbReference type="Pfam" id="PF00149">
    <property type="entry name" value="Metallophos"/>
    <property type="match status" value="1"/>
</dbReference>
<reference evidence="2 3" key="1">
    <citation type="journal article" date="2019" name="Int. J. Syst. Evol. Microbiol.">
        <title>The Global Catalogue of Microorganisms (GCM) 10K type strain sequencing project: providing services to taxonomists for standard genome sequencing and annotation.</title>
        <authorList>
            <consortium name="The Broad Institute Genomics Platform"/>
            <consortium name="The Broad Institute Genome Sequencing Center for Infectious Disease"/>
            <person name="Wu L."/>
            <person name="Ma J."/>
        </authorList>
    </citation>
    <scope>NUCLEOTIDE SEQUENCE [LARGE SCALE GENOMIC DNA]</scope>
    <source>
        <strain evidence="2 3">CGMCC 1.12125</strain>
    </source>
</reference>